<keyword evidence="2" id="KW-1185">Reference proteome</keyword>
<gene>
    <name evidence="1" type="ORF">ESO86_00480</name>
</gene>
<dbReference type="EMBL" id="SDPL01000002">
    <property type="protein sequence ID" value="RXZ51861.1"/>
    <property type="molecule type" value="Genomic_DNA"/>
</dbReference>
<dbReference type="OrthoDB" id="5122652at2"/>
<sequence>MDAATRQTAQTIIDFYAGFAATDDEAEQRAAFAASMAALNQGDALIATMDADGELTLDFTRLLLATGVALQWLMERLQSATGESSEALTFELRTFIDGLADD</sequence>
<organism evidence="1 2">
    <name type="scientific">Agromyces binzhouensis</name>
    <dbReference type="NCBI Taxonomy" id="1817495"/>
    <lineage>
        <taxon>Bacteria</taxon>
        <taxon>Bacillati</taxon>
        <taxon>Actinomycetota</taxon>
        <taxon>Actinomycetes</taxon>
        <taxon>Micrococcales</taxon>
        <taxon>Microbacteriaceae</taxon>
        <taxon>Agromyces</taxon>
    </lineage>
</organism>
<reference evidence="1 2" key="1">
    <citation type="submission" date="2019-01" db="EMBL/GenBank/DDBJ databases">
        <authorList>
            <person name="Li J."/>
        </authorList>
    </citation>
    <scope>NUCLEOTIDE SEQUENCE [LARGE SCALE GENOMIC DNA]</scope>
    <source>
        <strain evidence="1 2">CGMCC 4.7180</strain>
    </source>
</reference>
<dbReference type="AlphaFoldDB" id="A0A4Q2JTW9"/>
<comment type="caution">
    <text evidence="1">The sequence shown here is derived from an EMBL/GenBank/DDBJ whole genome shotgun (WGS) entry which is preliminary data.</text>
</comment>
<evidence type="ECO:0000313" key="2">
    <source>
        <dbReference type="Proteomes" id="UP000292881"/>
    </source>
</evidence>
<evidence type="ECO:0000313" key="1">
    <source>
        <dbReference type="EMBL" id="RXZ51861.1"/>
    </source>
</evidence>
<accession>A0A4Q2JTW9</accession>
<dbReference type="RefSeq" id="WP_129232940.1">
    <property type="nucleotide sequence ID" value="NZ_SDPL01000002.1"/>
</dbReference>
<proteinExistence type="predicted"/>
<protein>
    <submittedName>
        <fullName evidence="1">Uncharacterized protein</fullName>
    </submittedName>
</protein>
<dbReference type="Proteomes" id="UP000292881">
    <property type="component" value="Unassembled WGS sequence"/>
</dbReference>
<name>A0A4Q2JTW9_9MICO</name>